<evidence type="ECO:0000313" key="2">
    <source>
        <dbReference type="EMBL" id="NKI91737.1"/>
    </source>
</evidence>
<feature type="chain" id="PRO_5046796601" evidence="1">
    <location>
        <begin position="23"/>
        <end position="154"/>
    </location>
</feature>
<evidence type="ECO:0000313" key="3">
    <source>
        <dbReference type="Proteomes" id="UP000717634"/>
    </source>
</evidence>
<feature type="signal peptide" evidence="1">
    <location>
        <begin position="1"/>
        <end position="22"/>
    </location>
</feature>
<evidence type="ECO:0000256" key="1">
    <source>
        <dbReference type="SAM" id="SignalP"/>
    </source>
</evidence>
<keyword evidence="1" id="KW-0732">Signal</keyword>
<sequence length="154" mass="17263">MRNFLPTMVGLLSIALAQPVVAQPAAPCDIKGISTNPWSGKRGPLAYNPEYPARTNTFNWAYGQQYNGRWWNLNCQAQPNATAIWMPWEQSDNPLMTHILGKEDMPGDGWELIKRNLGYDDSGTRVANLVNPYVVLYNKYSGMLRVFVATGARV</sequence>
<proteinExistence type="predicted"/>
<keyword evidence="3" id="KW-1185">Reference proteome</keyword>
<comment type="caution">
    <text evidence="2">The sequence shown here is derived from an EMBL/GenBank/DDBJ whole genome shotgun (WGS) entry which is preliminary data.</text>
</comment>
<protein>
    <submittedName>
        <fullName evidence="2">Uncharacterized protein</fullName>
    </submittedName>
</protein>
<name>A0ABX1HNA1_9BACT</name>
<reference evidence="2 3" key="1">
    <citation type="submission" date="2020-03" db="EMBL/GenBank/DDBJ databases">
        <title>Genomic Encyclopedia of Type Strains, Phase IV (KMG-V): Genome sequencing to study the core and pangenomes of soil and plant-associated prokaryotes.</title>
        <authorList>
            <person name="Whitman W."/>
        </authorList>
    </citation>
    <scope>NUCLEOTIDE SEQUENCE [LARGE SCALE GENOMIC DNA]</scope>
    <source>
        <strain evidence="2 3">1B</strain>
    </source>
</reference>
<dbReference type="RefSeq" id="WP_168675292.1">
    <property type="nucleotide sequence ID" value="NZ_JAAVTK010000022.1"/>
</dbReference>
<gene>
    <name evidence="2" type="ORF">HBN54_004359</name>
</gene>
<dbReference type="Proteomes" id="UP000717634">
    <property type="component" value="Unassembled WGS sequence"/>
</dbReference>
<accession>A0ABX1HNA1</accession>
<organism evidence="2 3">
    <name type="scientific">Hymenobacter artigasi</name>
    <dbReference type="NCBI Taxonomy" id="2719616"/>
    <lineage>
        <taxon>Bacteria</taxon>
        <taxon>Pseudomonadati</taxon>
        <taxon>Bacteroidota</taxon>
        <taxon>Cytophagia</taxon>
        <taxon>Cytophagales</taxon>
        <taxon>Hymenobacteraceae</taxon>
        <taxon>Hymenobacter</taxon>
    </lineage>
</organism>
<dbReference type="EMBL" id="JAAVTK010000022">
    <property type="protein sequence ID" value="NKI91737.1"/>
    <property type="molecule type" value="Genomic_DNA"/>
</dbReference>